<dbReference type="EMBL" id="VOIR01000012">
    <property type="protein sequence ID" value="KAA6434969.1"/>
    <property type="molecule type" value="Genomic_DNA"/>
</dbReference>
<dbReference type="OrthoDB" id="9810066at2"/>
<keyword evidence="2" id="KW-0328">Glycosyltransferase</keyword>
<reference evidence="2 3" key="1">
    <citation type="submission" date="2019-08" db="EMBL/GenBank/DDBJ databases">
        <title>Agrococcus lahaulensis sp. nov., isolated from a cold desert of the Indian Himalayas.</title>
        <authorList>
            <person name="Qu J.H."/>
        </authorList>
    </citation>
    <scope>NUCLEOTIDE SEQUENCE [LARGE SCALE GENOMIC DNA]</scope>
    <source>
        <strain evidence="2 3">NS18</strain>
    </source>
</reference>
<keyword evidence="2" id="KW-0808">Transferase</keyword>
<dbReference type="AlphaFoldDB" id="A0A5M8QG44"/>
<gene>
    <name evidence="2" type="ORF">FQ330_04180</name>
</gene>
<dbReference type="RefSeq" id="WP_146355529.1">
    <property type="nucleotide sequence ID" value="NZ_VOIR01000012.1"/>
</dbReference>
<proteinExistence type="predicted"/>
<dbReference type="Pfam" id="PF00156">
    <property type="entry name" value="Pribosyltran"/>
    <property type="match status" value="1"/>
</dbReference>
<sequence length="209" mass="21796">MFADREEAGRLLGEHLRERGDAVSIVLGLPRGGVPVAAEVAAVLGVPLDVLLVRKLGLPSFPEVAMGAIGERGVRVVDASTIARAGVTADEVAAVERRERAVLDERARLLRRGPPPDLEGDAVVIVDDGIATGATATAACLVARSLGARSVLVAAPVGAPDAARRIEGADAVVCLEQPFAFRAVGDHYRSFAQTTEAEVLAALERSRPR</sequence>
<dbReference type="SUPFAM" id="SSF53271">
    <property type="entry name" value="PRTase-like"/>
    <property type="match status" value="1"/>
</dbReference>
<evidence type="ECO:0000313" key="3">
    <source>
        <dbReference type="Proteomes" id="UP000323221"/>
    </source>
</evidence>
<dbReference type="Proteomes" id="UP000323221">
    <property type="component" value="Unassembled WGS sequence"/>
</dbReference>
<name>A0A5M8QG44_9MICO</name>
<accession>A0A5M8QG44</accession>
<protein>
    <submittedName>
        <fullName evidence="2">Phosphoribosyltransferase</fullName>
    </submittedName>
</protein>
<dbReference type="Gene3D" id="3.40.50.2020">
    <property type="match status" value="1"/>
</dbReference>
<evidence type="ECO:0000313" key="2">
    <source>
        <dbReference type="EMBL" id="KAA6434969.1"/>
    </source>
</evidence>
<dbReference type="Gene3D" id="3.30.1310.20">
    <property type="entry name" value="PRTase-like"/>
    <property type="match status" value="1"/>
</dbReference>
<keyword evidence="3" id="KW-1185">Reference proteome</keyword>
<comment type="caution">
    <text evidence="2">The sequence shown here is derived from an EMBL/GenBank/DDBJ whole genome shotgun (WGS) entry which is preliminary data.</text>
</comment>
<dbReference type="InterPro" id="IPR000836">
    <property type="entry name" value="PRTase_dom"/>
</dbReference>
<dbReference type="InterPro" id="IPR029057">
    <property type="entry name" value="PRTase-like"/>
</dbReference>
<feature type="domain" description="Phosphoribosyltransferase" evidence="1">
    <location>
        <begin position="8"/>
        <end position="173"/>
    </location>
</feature>
<evidence type="ECO:0000259" key="1">
    <source>
        <dbReference type="Pfam" id="PF00156"/>
    </source>
</evidence>
<dbReference type="GO" id="GO:0016757">
    <property type="term" value="F:glycosyltransferase activity"/>
    <property type="evidence" value="ECO:0007669"/>
    <property type="project" value="UniProtKB-KW"/>
</dbReference>
<organism evidence="2 3">
    <name type="scientific">Agrococcus sediminis</name>
    <dbReference type="NCBI Taxonomy" id="2599924"/>
    <lineage>
        <taxon>Bacteria</taxon>
        <taxon>Bacillati</taxon>
        <taxon>Actinomycetota</taxon>
        <taxon>Actinomycetes</taxon>
        <taxon>Micrococcales</taxon>
        <taxon>Microbacteriaceae</taxon>
        <taxon>Agrococcus</taxon>
    </lineage>
</organism>